<feature type="transmembrane region" description="Helical" evidence="1">
    <location>
        <begin position="54"/>
        <end position="77"/>
    </location>
</feature>
<evidence type="ECO:0000313" key="3">
    <source>
        <dbReference type="Proteomes" id="UP000027341"/>
    </source>
</evidence>
<keyword evidence="1" id="KW-1133">Transmembrane helix</keyword>
<name>A0A066ZW97_HYDMR</name>
<accession>A0A066ZW97</accession>
<keyword evidence="1" id="KW-0472">Membrane</keyword>
<feature type="transmembrane region" description="Helical" evidence="1">
    <location>
        <begin position="27"/>
        <end position="48"/>
    </location>
</feature>
<keyword evidence="3" id="KW-1185">Reference proteome</keyword>
<dbReference type="AlphaFoldDB" id="A0A066ZW97"/>
<comment type="caution">
    <text evidence="2">The sequence shown here is derived from an EMBL/GenBank/DDBJ whole genome shotgun (WGS) entry which is preliminary data.</text>
</comment>
<gene>
    <name evidence="2" type="ORF">EI16_11980</name>
</gene>
<evidence type="ECO:0000313" key="2">
    <source>
        <dbReference type="EMBL" id="KDN94616.1"/>
    </source>
</evidence>
<proteinExistence type="predicted"/>
<reference evidence="2 3" key="1">
    <citation type="submission" date="2014-04" db="EMBL/GenBank/DDBJ databases">
        <title>Draft genome sequence of Hydrogenovibrio marinus MH-110, a model organism for aerobic H2 metabolism.</title>
        <authorList>
            <person name="Cha H.J."/>
            <person name="Jo B.H."/>
            <person name="Hwang B.H."/>
        </authorList>
    </citation>
    <scope>NUCLEOTIDE SEQUENCE [LARGE SCALE GENOMIC DNA]</scope>
    <source>
        <strain evidence="2 3">MH-110</strain>
    </source>
</reference>
<dbReference type="RefSeq" id="WP_035629735.1">
    <property type="nucleotide sequence ID" value="NZ_JMIU01000002.1"/>
</dbReference>
<keyword evidence="1" id="KW-0812">Transmembrane</keyword>
<protein>
    <submittedName>
        <fullName evidence="2">Uncharacterized protein</fullName>
    </submittedName>
</protein>
<organism evidence="2 3">
    <name type="scientific">Hydrogenovibrio marinus</name>
    <dbReference type="NCBI Taxonomy" id="28885"/>
    <lineage>
        <taxon>Bacteria</taxon>
        <taxon>Pseudomonadati</taxon>
        <taxon>Pseudomonadota</taxon>
        <taxon>Gammaproteobacteria</taxon>
        <taxon>Thiotrichales</taxon>
        <taxon>Piscirickettsiaceae</taxon>
        <taxon>Hydrogenovibrio</taxon>
    </lineage>
</organism>
<dbReference type="STRING" id="28885.EI16_11980"/>
<evidence type="ECO:0000256" key="1">
    <source>
        <dbReference type="SAM" id="Phobius"/>
    </source>
</evidence>
<sequence>MPECIAKLASLKEERDKLSRSILSIENFVETLPAFLGVIFIYSSIAIFPEFKMYPLSITLLSIASGIYTAMAIGNIFL</sequence>
<dbReference type="EMBL" id="JMIU01000002">
    <property type="protein sequence ID" value="KDN94616.1"/>
    <property type="molecule type" value="Genomic_DNA"/>
</dbReference>
<dbReference type="Proteomes" id="UP000027341">
    <property type="component" value="Unassembled WGS sequence"/>
</dbReference>